<dbReference type="GeneTree" id="ENSGT01030000234639"/>
<keyword evidence="8 10" id="KW-0807">Transducer</keyword>
<proteinExistence type="inferred from homology"/>
<dbReference type="AlphaFoldDB" id="A0A670IGE7"/>
<evidence type="ECO:0000256" key="5">
    <source>
        <dbReference type="ARBA" id="ARBA00023040"/>
    </source>
</evidence>
<feature type="transmembrane region" description="Helical" evidence="11">
    <location>
        <begin position="123"/>
        <end position="141"/>
    </location>
</feature>
<dbReference type="PROSITE" id="PS50262">
    <property type="entry name" value="G_PROTEIN_RECEP_F1_2"/>
    <property type="match status" value="1"/>
</dbReference>
<sequence length="367" mass="42380">MGHTPDSFEGEGRYRGARVLGAKPAGISTPDRTQKPKLNTMASFSPTLLYPSDAGEEYYGTSNASVSSNNSHSNDDPEFIYRTVTMYIVCVSIIIVCIWGCLGNGTVIWLLGFRIQRTPFTTYILNLAIADFGLLAVDFTLEIRWLQNRKQDEGIVFEFFEDIFQCMYNTGQFLLTAISIDRCVCILFPLWYRCYRSPRLSTILCALIWIFSFIFPGIHFILFLTAKKEHKYIRCYQYIVNGFICLPLMTFSTLILFIKFCFKTQRIRRRKLITVILLTLLFFLSFSFPMNAFYISHYIFESPTLHRIQYGYLCATLNSSVNPLIYFLVGRPKRGKPRRSMKVILQNVFKEEESHPDETAPSAETKL</sequence>
<protein>
    <recommendedName>
        <fullName evidence="12">G-protein coupled receptors family 1 profile domain-containing protein</fullName>
    </recommendedName>
</protein>
<evidence type="ECO:0000256" key="10">
    <source>
        <dbReference type="RuleBase" id="RU000688"/>
    </source>
</evidence>
<evidence type="ECO:0000313" key="14">
    <source>
        <dbReference type="Proteomes" id="UP000472272"/>
    </source>
</evidence>
<organism evidence="13 14">
    <name type="scientific">Podarcis muralis</name>
    <name type="common">Wall lizard</name>
    <name type="synonym">Lacerta muralis</name>
    <dbReference type="NCBI Taxonomy" id="64176"/>
    <lineage>
        <taxon>Eukaryota</taxon>
        <taxon>Metazoa</taxon>
        <taxon>Chordata</taxon>
        <taxon>Craniata</taxon>
        <taxon>Vertebrata</taxon>
        <taxon>Euteleostomi</taxon>
        <taxon>Lepidosauria</taxon>
        <taxon>Squamata</taxon>
        <taxon>Bifurcata</taxon>
        <taxon>Unidentata</taxon>
        <taxon>Episquamata</taxon>
        <taxon>Laterata</taxon>
        <taxon>Lacertibaenia</taxon>
        <taxon>Lacertidae</taxon>
        <taxon>Podarcis</taxon>
    </lineage>
</organism>
<dbReference type="PRINTS" id="PR00237">
    <property type="entry name" value="GPCRRHODOPSN"/>
</dbReference>
<dbReference type="PROSITE" id="PS00237">
    <property type="entry name" value="G_PROTEIN_RECEP_F1_1"/>
    <property type="match status" value="1"/>
</dbReference>
<dbReference type="PRINTS" id="PR02108">
    <property type="entry name" value="MRGPCRFAMILY"/>
</dbReference>
<keyword evidence="6 11" id="KW-0472">Membrane</keyword>
<reference evidence="13 14" key="1">
    <citation type="journal article" date="2019" name="Proc. Natl. Acad. Sci. U.S.A.">
        <title>Regulatory changes in pterin and carotenoid genes underlie balanced color polymorphisms in the wall lizard.</title>
        <authorList>
            <person name="Andrade P."/>
            <person name="Pinho C."/>
            <person name="Perez I de Lanuza G."/>
            <person name="Afonso S."/>
            <person name="Brejcha J."/>
            <person name="Rubin C.J."/>
            <person name="Wallerman O."/>
            <person name="Pereira P."/>
            <person name="Sabatino S.J."/>
            <person name="Bellati A."/>
            <person name="Pellitteri-Rosa D."/>
            <person name="Bosakova Z."/>
            <person name="Bunikis I."/>
            <person name="Carretero M.A."/>
            <person name="Feiner N."/>
            <person name="Marsik P."/>
            <person name="Pauperio F."/>
            <person name="Salvi D."/>
            <person name="Soler L."/>
            <person name="While G.M."/>
            <person name="Uller T."/>
            <person name="Font E."/>
            <person name="Andersson L."/>
            <person name="Carneiro M."/>
        </authorList>
    </citation>
    <scope>NUCLEOTIDE SEQUENCE</scope>
</reference>
<evidence type="ECO:0000256" key="2">
    <source>
        <dbReference type="ARBA" id="ARBA00022475"/>
    </source>
</evidence>
<dbReference type="Pfam" id="PF00001">
    <property type="entry name" value="7tm_1"/>
    <property type="match status" value="1"/>
</dbReference>
<keyword evidence="2" id="KW-1003">Cell membrane</keyword>
<keyword evidence="14" id="KW-1185">Reference proteome</keyword>
<reference evidence="13" key="3">
    <citation type="submission" date="2025-09" db="UniProtKB">
        <authorList>
            <consortium name="Ensembl"/>
        </authorList>
    </citation>
    <scope>IDENTIFICATION</scope>
</reference>
<dbReference type="OMA" id="HYIFESP"/>
<dbReference type="PANTHER" id="PTHR11334:SF29">
    <property type="entry name" value="MAS-RELATED G-PROTEIN COUPLED RECEPTOR MEMBER X2"/>
    <property type="match status" value="1"/>
</dbReference>
<comment type="subcellular location">
    <subcellularLocation>
        <location evidence="1">Cell membrane</location>
        <topology evidence="1">Multi-pass membrane protein</topology>
    </subcellularLocation>
</comment>
<evidence type="ECO:0000256" key="11">
    <source>
        <dbReference type="SAM" id="Phobius"/>
    </source>
</evidence>
<dbReference type="SUPFAM" id="SSF81321">
    <property type="entry name" value="Family A G protein-coupled receptor-like"/>
    <property type="match status" value="1"/>
</dbReference>
<dbReference type="Gene3D" id="1.20.1070.10">
    <property type="entry name" value="Rhodopsin 7-helix transmembrane proteins"/>
    <property type="match status" value="1"/>
</dbReference>
<evidence type="ECO:0000256" key="8">
    <source>
        <dbReference type="ARBA" id="ARBA00023224"/>
    </source>
</evidence>
<evidence type="ECO:0000256" key="7">
    <source>
        <dbReference type="ARBA" id="ARBA00023170"/>
    </source>
</evidence>
<feature type="domain" description="G-protein coupled receptors family 1 profile" evidence="12">
    <location>
        <begin position="103"/>
        <end position="326"/>
    </location>
</feature>
<comment type="similarity">
    <text evidence="9">Belongs to the G-protein coupled receptor 1 family. Mas subfamily.</text>
</comment>
<evidence type="ECO:0000313" key="13">
    <source>
        <dbReference type="Ensembl" id="ENSPMRP00000010759.1"/>
    </source>
</evidence>
<reference evidence="13" key="2">
    <citation type="submission" date="2025-08" db="UniProtKB">
        <authorList>
            <consortium name="Ensembl"/>
        </authorList>
    </citation>
    <scope>IDENTIFICATION</scope>
</reference>
<evidence type="ECO:0000256" key="3">
    <source>
        <dbReference type="ARBA" id="ARBA00022692"/>
    </source>
</evidence>
<keyword evidence="5 10" id="KW-0297">G-protein coupled receptor</keyword>
<evidence type="ECO:0000256" key="1">
    <source>
        <dbReference type="ARBA" id="ARBA00004651"/>
    </source>
</evidence>
<dbReference type="InterPro" id="IPR026234">
    <property type="entry name" value="MRGPCRFAMILY"/>
</dbReference>
<name>A0A670IGE7_PODMU</name>
<dbReference type="PANTHER" id="PTHR11334">
    <property type="entry name" value="MAS-RELATED G-PROTEIN COUPLED RECEPTOR"/>
    <property type="match status" value="1"/>
</dbReference>
<feature type="transmembrane region" description="Helical" evidence="11">
    <location>
        <begin position="238"/>
        <end position="260"/>
    </location>
</feature>
<accession>A0A670IGE7</accession>
<feature type="transmembrane region" description="Helical" evidence="11">
    <location>
        <begin position="204"/>
        <end position="226"/>
    </location>
</feature>
<evidence type="ECO:0000256" key="6">
    <source>
        <dbReference type="ARBA" id="ARBA00023136"/>
    </source>
</evidence>
<dbReference type="GO" id="GO:0005886">
    <property type="term" value="C:plasma membrane"/>
    <property type="evidence" value="ECO:0007669"/>
    <property type="project" value="UniProtKB-SubCell"/>
</dbReference>
<dbReference type="InterPro" id="IPR000276">
    <property type="entry name" value="GPCR_Rhodpsn"/>
</dbReference>
<keyword evidence="4 11" id="KW-1133">Transmembrane helix</keyword>
<dbReference type="Ensembl" id="ENSPMRT00000011473.1">
    <property type="protein sequence ID" value="ENSPMRP00000010759.1"/>
    <property type="gene ID" value="ENSPMRG00000007149.1"/>
</dbReference>
<dbReference type="InterPro" id="IPR017452">
    <property type="entry name" value="GPCR_Rhodpsn_7TM"/>
</dbReference>
<evidence type="ECO:0000259" key="12">
    <source>
        <dbReference type="PROSITE" id="PS50262"/>
    </source>
</evidence>
<feature type="transmembrane region" description="Helical" evidence="11">
    <location>
        <begin position="310"/>
        <end position="329"/>
    </location>
</feature>
<keyword evidence="3 10" id="KW-0812">Transmembrane</keyword>
<keyword evidence="7 10" id="KW-0675">Receptor</keyword>
<feature type="transmembrane region" description="Helical" evidence="11">
    <location>
        <begin position="84"/>
        <end position="111"/>
    </location>
</feature>
<dbReference type="FunFam" id="1.20.1070.10:FF:000193">
    <property type="entry name" value="Mas-related G-protein coupled receptor member E"/>
    <property type="match status" value="1"/>
</dbReference>
<dbReference type="GO" id="GO:0004930">
    <property type="term" value="F:G protein-coupled receptor activity"/>
    <property type="evidence" value="ECO:0007669"/>
    <property type="project" value="UniProtKB-KW"/>
</dbReference>
<dbReference type="Proteomes" id="UP000472272">
    <property type="component" value="Chromosome 7"/>
</dbReference>
<evidence type="ECO:0000256" key="9">
    <source>
        <dbReference type="ARBA" id="ARBA00061394"/>
    </source>
</evidence>
<evidence type="ECO:0000256" key="4">
    <source>
        <dbReference type="ARBA" id="ARBA00022989"/>
    </source>
</evidence>
<feature type="transmembrane region" description="Helical" evidence="11">
    <location>
        <begin position="272"/>
        <end position="290"/>
    </location>
</feature>